<reference evidence="1 2" key="1">
    <citation type="submission" date="2018-08" db="EMBL/GenBank/DDBJ databases">
        <title>Recombination of ecologically and evolutionarily significant loci maintains genetic cohesion in the Pseudomonas syringae species complex.</title>
        <authorList>
            <person name="Dillon M."/>
            <person name="Thakur S."/>
            <person name="Almeida R.N.D."/>
            <person name="Weir B.S."/>
            <person name="Guttman D.S."/>
        </authorList>
    </citation>
    <scope>NUCLEOTIDE SEQUENCE [LARGE SCALE GENOMIC DNA]</scope>
    <source>
        <strain evidence="1 2">ICMP 5019</strain>
    </source>
</reference>
<evidence type="ECO:0000313" key="1">
    <source>
        <dbReference type="EMBL" id="RMR97228.1"/>
    </source>
</evidence>
<dbReference type="Proteomes" id="UP000272613">
    <property type="component" value="Unassembled WGS sequence"/>
</dbReference>
<proteinExistence type="predicted"/>
<dbReference type="EMBL" id="RBSH01000252">
    <property type="protein sequence ID" value="RMR97228.1"/>
    <property type="molecule type" value="Genomic_DNA"/>
</dbReference>
<sequence>MLQLATRVVPGCVGITHAFVAIGTIGILTRFAKHPTQPVQVAAGSHALDVGDLLMRRLAFGGHQCVGITTRSLIIAARRNGFAGDPLQGVVGVANLHFGVVDGQQRLAIDQRVLQIEGPGVAVQCAAQGLGGLEHGFGPASVPAQASFSQRSACSALFMRFTFFAAFCGATQGLAVGKAGQGADAVECERVQQRATVTQHILRLLNIEVAGGVQGRLRVALHAEQRLAGEHQPGF</sequence>
<comment type="caution">
    <text evidence="1">The sequence shown here is derived from an EMBL/GenBank/DDBJ whole genome shotgun (WGS) entry which is preliminary data.</text>
</comment>
<dbReference type="AlphaFoldDB" id="A0AB37QKJ0"/>
<organism evidence="1 2">
    <name type="scientific">Pseudomonas coronafaciens pv. garcae</name>
    <dbReference type="NCBI Taxonomy" id="251653"/>
    <lineage>
        <taxon>Bacteria</taxon>
        <taxon>Pseudomonadati</taxon>
        <taxon>Pseudomonadota</taxon>
        <taxon>Gammaproteobacteria</taxon>
        <taxon>Pseudomonadales</taxon>
        <taxon>Pseudomonadaceae</taxon>
        <taxon>Pseudomonas</taxon>
        <taxon>Pseudomonas coronafaciens</taxon>
    </lineage>
</organism>
<protein>
    <submittedName>
        <fullName evidence="1">Uncharacterized protein</fullName>
    </submittedName>
</protein>
<accession>A0AB37QKJ0</accession>
<gene>
    <name evidence="1" type="ORF">ALP74_200173</name>
</gene>
<name>A0AB37QKJ0_9PSED</name>
<evidence type="ECO:0000313" key="2">
    <source>
        <dbReference type="Proteomes" id="UP000272613"/>
    </source>
</evidence>